<evidence type="ECO:0000256" key="11">
    <source>
        <dbReference type="ARBA" id="ARBA00023158"/>
    </source>
</evidence>
<evidence type="ECO:0000256" key="2">
    <source>
        <dbReference type="ARBA" id="ARBA00011479"/>
    </source>
</evidence>
<dbReference type="Proteomes" id="UP000694865">
    <property type="component" value="Unplaced"/>
</dbReference>
<evidence type="ECO:0000256" key="9">
    <source>
        <dbReference type="ARBA" id="ARBA00022871"/>
    </source>
</evidence>
<dbReference type="PANTHER" id="PTHR24157:SF3">
    <property type="entry name" value="ANKYRIN REPEAT, SAM AND BASIC LEUCINE ZIPPER DOMAIN-CONTAINING PROTEIN 1"/>
    <property type="match status" value="1"/>
</dbReference>
<feature type="repeat" description="ANK" evidence="14">
    <location>
        <begin position="227"/>
        <end position="253"/>
    </location>
</feature>
<evidence type="ECO:0000256" key="3">
    <source>
        <dbReference type="ARBA" id="ARBA00020117"/>
    </source>
</evidence>
<evidence type="ECO:0000313" key="19">
    <source>
        <dbReference type="Proteomes" id="UP000694865"/>
    </source>
</evidence>
<evidence type="ECO:0000256" key="5">
    <source>
        <dbReference type="ARBA" id="ARBA00022490"/>
    </source>
</evidence>
<feature type="region of interest" description="Disordered" evidence="16">
    <location>
        <begin position="291"/>
        <end position="310"/>
    </location>
</feature>
<keyword evidence="8" id="KW-0221">Differentiation</keyword>
<protein>
    <recommendedName>
        <fullName evidence="3">Ankyrin repeat, SAM and basic leucine zipper domain-containing protein 1</fullName>
    </recommendedName>
    <alternativeName>
        <fullName evidence="13">Germ cell-specific ankyrin, SAM and basic leucine zipper domain-containing protein</fullName>
    </alternativeName>
</protein>
<comment type="subunit">
    <text evidence="2">Interacts with DDX4, PIWIL1, RANBP9 and TDRD1.</text>
</comment>
<dbReference type="SMART" id="SM00454">
    <property type="entry name" value="SAM"/>
    <property type="match status" value="1"/>
</dbReference>
<keyword evidence="7" id="KW-0677">Repeat</keyword>
<keyword evidence="9" id="KW-0744">Spermatogenesis</keyword>
<name>A0ABM0M8Q4_SACKO</name>
<keyword evidence="17" id="KW-1133">Transmembrane helix</keyword>
<evidence type="ECO:0000256" key="10">
    <source>
        <dbReference type="ARBA" id="ARBA00023043"/>
    </source>
</evidence>
<dbReference type="PROSITE" id="PS50297">
    <property type="entry name" value="ANK_REP_REGION"/>
    <property type="match status" value="2"/>
</dbReference>
<organism evidence="19 20">
    <name type="scientific">Saccoglossus kowalevskii</name>
    <name type="common">Acorn worm</name>
    <dbReference type="NCBI Taxonomy" id="10224"/>
    <lineage>
        <taxon>Eukaryota</taxon>
        <taxon>Metazoa</taxon>
        <taxon>Hemichordata</taxon>
        <taxon>Enteropneusta</taxon>
        <taxon>Harrimaniidae</taxon>
        <taxon>Saccoglossus</taxon>
    </lineage>
</organism>
<accession>A0ABM0M8Q4</accession>
<evidence type="ECO:0000256" key="16">
    <source>
        <dbReference type="SAM" id="MobiDB-lite"/>
    </source>
</evidence>
<keyword evidence="19" id="KW-1185">Reference proteome</keyword>
<feature type="domain" description="SAM" evidence="18">
    <location>
        <begin position="322"/>
        <end position="385"/>
    </location>
</feature>
<dbReference type="Gene3D" id="1.10.150.50">
    <property type="entry name" value="Transcription Factor, Ets-1"/>
    <property type="match status" value="1"/>
</dbReference>
<feature type="coiled-coil region" evidence="15">
    <location>
        <begin position="456"/>
        <end position="483"/>
    </location>
</feature>
<keyword evidence="12" id="KW-0469">Meiosis</keyword>
<dbReference type="Gene3D" id="1.25.40.20">
    <property type="entry name" value="Ankyrin repeat-containing domain"/>
    <property type="match status" value="1"/>
</dbReference>
<gene>
    <name evidence="20" type="primary">LOC102806285</name>
</gene>
<evidence type="ECO:0000256" key="14">
    <source>
        <dbReference type="PROSITE-ProRule" id="PRU00023"/>
    </source>
</evidence>
<dbReference type="InterPro" id="IPR013761">
    <property type="entry name" value="SAM/pointed_sf"/>
</dbReference>
<evidence type="ECO:0000256" key="17">
    <source>
        <dbReference type="SAM" id="Phobius"/>
    </source>
</evidence>
<evidence type="ECO:0000256" key="6">
    <source>
        <dbReference type="ARBA" id="ARBA00022553"/>
    </source>
</evidence>
<evidence type="ECO:0000256" key="15">
    <source>
        <dbReference type="SAM" id="Coils"/>
    </source>
</evidence>
<feature type="repeat" description="ANK" evidence="14">
    <location>
        <begin position="194"/>
        <end position="226"/>
    </location>
</feature>
<dbReference type="PANTHER" id="PTHR24157">
    <property type="entry name" value="ANKYRIN REPEAT, SAM AND BASIC LEUCINE ZIPPER DOMAIN-CONTAINING PROTEIN 1"/>
    <property type="match status" value="1"/>
</dbReference>
<dbReference type="GeneID" id="102806285"/>
<evidence type="ECO:0000259" key="18">
    <source>
        <dbReference type="PROSITE" id="PS50105"/>
    </source>
</evidence>
<keyword evidence="10 14" id="KW-0040">ANK repeat</keyword>
<keyword evidence="4" id="KW-0217">Developmental protein</keyword>
<dbReference type="Pfam" id="PF12796">
    <property type="entry name" value="Ank_2"/>
    <property type="match status" value="2"/>
</dbReference>
<evidence type="ECO:0000313" key="20">
    <source>
        <dbReference type="RefSeq" id="XP_006816395.1"/>
    </source>
</evidence>
<keyword evidence="17" id="KW-0472">Membrane</keyword>
<keyword evidence="15" id="KW-0175">Coiled coil</keyword>
<dbReference type="CDD" id="cd09521">
    <property type="entry name" value="SAM_ASZ1"/>
    <property type="match status" value="1"/>
</dbReference>
<evidence type="ECO:0000256" key="1">
    <source>
        <dbReference type="ARBA" id="ARBA00004496"/>
    </source>
</evidence>
<evidence type="ECO:0000256" key="7">
    <source>
        <dbReference type="ARBA" id="ARBA00022737"/>
    </source>
</evidence>
<keyword evidence="5" id="KW-0963">Cytoplasm</keyword>
<evidence type="ECO:0000256" key="12">
    <source>
        <dbReference type="ARBA" id="ARBA00023254"/>
    </source>
</evidence>
<dbReference type="Pfam" id="PF00536">
    <property type="entry name" value="SAM_1"/>
    <property type="match status" value="1"/>
</dbReference>
<dbReference type="PROSITE" id="PS50105">
    <property type="entry name" value="SAM_DOMAIN"/>
    <property type="match status" value="1"/>
</dbReference>
<dbReference type="RefSeq" id="XP_006816395.1">
    <property type="nucleotide sequence ID" value="XM_006816332.1"/>
</dbReference>
<dbReference type="SMART" id="SM00248">
    <property type="entry name" value="ANK"/>
    <property type="match status" value="5"/>
</dbReference>
<reference evidence="20" key="1">
    <citation type="submission" date="2025-08" db="UniProtKB">
        <authorList>
            <consortium name="RefSeq"/>
        </authorList>
    </citation>
    <scope>IDENTIFICATION</scope>
    <source>
        <tissue evidence="20">Testes</tissue>
    </source>
</reference>
<dbReference type="InterPro" id="IPR042650">
    <property type="entry name" value="Asz1_SAM"/>
</dbReference>
<dbReference type="SUPFAM" id="SSF47769">
    <property type="entry name" value="SAM/Pointed domain"/>
    <property type="match status" value="1"/>
</dbReference>
<keyword evidence="6" id="KW-0597">Phosphoprotein</keyword>
<dbReference type="InterPro" id="IPR036770">
    <property type="entry name" value="Ankyrin_rpt-contain_sf"/>
</dbReference>
<feature type="repeat" description="ANK" evidence="14">
    <location>
        <begin position="123"/>
        <end position="155"/>
    </location>
</feature>
<evidence type="ECO:0000256" key="4">
    <source>
        <dbReference type="ARBA" id="ARBA00022473"/>
    </source>
</evidence>
<dbReference type="PROSITE" id="PS50088">
    <property type="entry name" value="ANK_REPEAT"/>
    <property type="match status" value="3"/>
</dbReference>
<keyword evidence="11" id="KW-0943">RNA-mediated gene silencing</keyword>
<keyword evidence="17" id="KW-0812">Transmembrane</keyword>
<comment type="subcellular location">
    <subcellularLocation>
        <location evidence="1">Cytoplasm</location>
    </subcellularLocation>
</comment>
<sequence>MAADVAYGFCPAGSEDGLGDYDDDDFDLGCGGFDKDCRVGFSLGAPEADILPPTPNSNFRAPLPELRKRSNSFGRRKRSPRRRDKQGSPLVVDDLRSAVIRGNLAEVQSYIDKGVPVDSILKTGWTALMYAASFGSADIVKLLLDRGADANFHKDRFTVLMSACTCNKENEAAILSCVSELIQHGAKVNCHDRYHMTCLMYVSRQGYQSLVRCLLDNGVDIDKQDVRGWTALTWAASRGHLHIVRTLLEFHADAKKLACDGQTPADIAYAQNYTAVADLLELATNPSQLGSKINHNSSEDASETTNISTIKKSSPAEKTHFVRYGELELFLCGLELAHLVPLFQEQEITFSTFLRLNDADLERMGIRQLGYRKKILEAIHHVHVTEWKPTSLTSNNLHLQKNISFGECNAMIRNIHDHCDYIGSTIYYIRQHVPSSRLTANNDKDTGILTTYSQQIAKTITKVGALQNELRLLEAEVKRVCNESGSDLPVDLIVNVPEDHYWLWRVIPWIGIGSCTIFGYYWIKRHL</sequence>
<dbReference type="SUPFAM" id="SSF48403">
    <property type="entry name" value="Ankyrin repeat"/>
    <property type="match status" value="1"/>
</dbReference>
<dbReference type="InterPro" id="IPR002110">
    <property type="entry name" value="Ankyrin_rpt"/>
</dbReference>
<dbReference type="InterPro" id="IPR001660">
    <property type="entry name" value="SAM"/>
</dbReference>
<evidence type="ECO:0000256" key="8">
    <source>
        <dbReference type="ARBA" id="ARBA00022782"/>
    </source>
</evidence>
<proteinExistence type="predicted"/>
<feature type="transmembrane region" description="Helical" evidence="17">
    <location>
        <begin position="502"/>
        <end position="523"/>
    </location>
</feature>
<evidence type="ECO:0000256" key="13">
    <source>
        <dbReference type="ARBA" id="ARBA00030354"/>
    </source>
</evidence>